<keyword evidence="2" id="KW-1064">Adaptive immunity</keyword>
<dbReference type="PANTHER" id="PTHR23266">
    <property type="entry name" value="IMMUNOGLOBULIN HEAVY CHAIN"/>
    <property type="match status" value="1"/>
</dbReference>
<evidence type="ECO:0000313" key="6">
    <source>
        <dbReference type="Ensembl" id="ENSLLEP00000010715.1"/>
    </source>
</evidence>
<dbReference type="Proteomes" id="UP000694569">
    <property type="component" value="Unplaced"/>
</dbReference>
<evidence type="ECO:0000259" key="5">
    <source>
        <dbReference type="PROSITE" id="PS50835"/>
    </source>
</evidence>
<dbReference type="InterPro" id="IPR050199">
    <property type="entry name" value="IgHV"/>
</dbReference>
<proteinExistence type="predicted"/>
<accession>A0A8C5ME90</accession>
<evidence type="ECO:0000256" key="3">
    <source>
        <dbReference type="ARBA" id="ARBA00043265"/>
    </source>
</evidence>
<keyword evidence="3" id="KW-1280">Immunoglobulin</keyword>
<dbReference type="Pfam" id="PF07686">
    <property type="entry name" value="V-set"/>
    <property type="match status" value="1"/>
</dbReference>
<dbReference type="GO" id="GO:0019814">
    <property type="term" value="C:immunoglobulin complex"/>
    <property type="evidence" value="ECO:0007669"/>
    <property type="project" value="UniProtKB-KW"/>
</dbReference>
<dbReference type="SUPFAM" id="SSF48726">
    <property type="entry name" value="Immunoglobulin"/>
    <property type="match status" value="1"/>
</dbReference>
<feature type="chain" id="PRO_5034561859" description="Ig-like domain-containing protein" evidence="4">
    <location>
        <begin position="20"/>
        <end position="132"/>
    </location>
</feature>
<keyword evidence="4" id="KW-0732">Signal</keyword>
<evidence type="ECO:0000256" key="2">
    <source>
        <dbReference type="ARBA" id="ARBA00023130"/>
    </source>
</evidence>
<dbReference type="InterPro" id="IPR013106">
    <property type="entry name" value="Ig_V-set"/>
</dbReference>
<dbReference type="GO" id="GO:0002250">
    <property type="term" value="P:adaptive immune response"/>
    <property type="evidence" value="ECO:0007669"/>
    <property type="project" value="UniProtKB-KW"/>
</dbReference>
<organism evidence="6 7">
    <name type="scientific">Leptobrachium leishanense</name>
    <name type="common">Leishan spiny toad</name>
    <dbReference type="NCBI Taxonomy" id="445787"/>
    <lineage>
        <taxon>Eukaryota</taxon>
        <taxon>Metazoa</taxon>
        <taxon>Chordata</taxon>
        <taxon>Craniata</taxon>
        <taxon>Vertebrata</taxon>
        <taxon>Euteleostomi</taxon>
        <taxon>Amphibia</taxon>
        <taxon>Batrachia</taxon>
        <taxon>Anura</taxon>
        <taxon>Pelobatoidea</taxon>
        <taxon>Megophryidae</taxon>
        <taxon>Leptobrachium</taxon>
    </lineage>
</organism>
<reference evidence="6" key="2">
    <citation type="submission" date="2025-09" db="UniProtKB">
        <authorList>
            <consortium name="Ensembl"/>
        </authorList>
    </citation>
    <scope>IDENTIFICATION</scope>
</reference>
<keyword evidence="7" id="KW-1185">Reference proteome</keyword>
<keyword evidence="1" id="KW-0391">Immunity</keyword>
<dbReference type="GeneTree" id="ENSGT01150000287008"/>
<dbReference type="InterPro" id="IPR036179">
    <property type="entry name" value="Ig-like_dom_sf"/>
</dbReference>
<evidence type="ECO:0000256" key="4">
    <source>
        <dbReference type="SAM" id="SignalP"/>
    </source>
</evidence>
<protein>
    <recommendedName>
        <fullName evidence="5">Ig-like domain-containing protein</fullName>
    </recommendedName>
</protein>
<dbReference type="GO" id="GO:0005576">
    <property type="term" value="C:extracellular region"/>
    <property type="evidence" value="ECO:0007669"/>
    <property type="project" value="UniProtKB-ARBA"/>
</dbReference>
<dbReference type="InterPro" id="IPR013783">
    <property type="entry name" value="Ig-like_fold"/>
</dbReference>
<dbReference type="PROSITE" id="PS50835">
    <property type="entry name" value="IG_LIKE"/>
    <property type="match status" value="1"/>
</dbReference>
<dbReference type="InterPro" id="IPR007110">
    <property type="entry name" value="Ig-like_dom"/>
</dbReference>
<dbReference type="AlphaFoldDB" id="A0A8C5ME90"/>
<reference evidence="6" key="1">
    <citation type="submission" date="2025-08" db="UniProtKB">
        <authorList>
            <consortium name="Ensembl"/>
        </authorList>
    </citation>
    <scope>IDENTIFICATION</scope>
</reference>
<evidence type="ECO:0000256" key="1">
    <source>
        <dbReference type="ARBA" id="ARBA00022859"/>
    </source>
</evidence>
<feature type="signal peptide" evidence="4">
    <location>
        <begin position="1"/>
        <end position="19"/>
    </location>
</feature>
<name>A0A8C5ME90_9ANUR</name>
<dbReference type="OrthoDB" id="9945861at2759"/>
<evidence type="ECO:0000313" key="7">
    <source>
        <dbReference type="Proteomes" id="UP000694569"/>
    </source>
</evidence>
<dbReference type="Ensembl" id="ENSLLET00000011131.1">
    <property type="protein sequence ID" value="ENSLLEP00000010715.1"/>
    <property type="gene ID" value="ENSLLEG00000006834.1"/>
</dbReference>
<feature type="domain" description="Ig-like" evidence="5">
    <location>
        <begin position="14"/>
        <end position="132"/>
    </location>
</feature>
<sequence>MEMFLWLLCVTATATIVMSQLSFSESGPSSVRPGETMMLTCKVTGGSLTDSSAIWSVQWVRQPAGKGLVWMGGIWHDNTIHYATSMQGRLTITRDTNKGEVYVKLTGVKPEDTCVYYCARYHSEICLMDSCT</sequence>
<dbReference type="Gene3D" id="2.60.40.10">
    <property type="entry name" value="Immunoglobulins"/>
    <property type="match status" value="1"/>
</dbReference>
<dbReference type="SMART" id="SM00406">
    <property type="entry name" value="IGv"/>
    <property type="match status" value="1"/>
</dbReference>